<reference evidence="3" key="2">
    <citation type="submission" date="2023-01" db="EMBL/GenBank/DDBJ databases">
        <authorList>
            <person name="Sun Q."/>
            <person name="Evtushenko L."/>
        </authorList>
    </citation>
    <scope>NUCLEOTIDE SEQUENCE</scope>
    <source>
        <strain evidence="3">VKM Ac-2007</strain>
    </source>
</reference>
<sequence>MDLLGSLRAIRRWWWIAAPLALLTMVGAVVAAAILPWDYESRATLLLLSSPQVAKEAGGNPYLYFSNSLNVTAQVVGVAVMNDRTVTSVKARGLSPTYSVGLQPNTGGPILEVVAEADRPELAQTTMEQLIVEVNKRLQTLQSGIAVDGRVRVVTVTTTEKAIVRPTAKIRTVTVIGGGGLLVTLLVPVVIEAISERRRQQRQGAKGRERQNWSGPEGAARHAAPVRSPDDEISTTTFSVYVDPKPSDKSGQPSPDGVAGDRP</sequence>
<accession>A0A9W6MHN1</accession>
<protein>
    <recommendedName>
        <fullName evidence="5">Polysaccharide chain length determinant N-terminal domain-containing protein</fullName>
    </recommendedName>
</protein>
<feature type="region of interest" description="Disordered" evidence="1">
    <location>
        <begin position="198"/>
        <end position="263"/>
    </location>
</feature>
<keyword evidence="2" id="KW-1133">Transmembrane helix</keyword>
<feature type="transmembrane region" description="Helical" evidence="2">
    <location>
        <begin position="12"/>
        <end position="37"/>
    </location>
</feature>
<keyword evidence="2" id="KW-0472">Membrane</keyword>
<evidence type="ECO:0000256" key="1">
    <source>
        <dbReference type="SAM" id="MobiDB-lite"/>
    </source>
</evidence>
<proteinExistence type="predicted"/>
<dbReference type="RefSeq" id="WP_271222605.1">
    <property type="nucleotide sequence ID" value="NZ_BAAAVD010000033.1"/>
</dbReference>
<evidence type="ECO:0008006" key="5">
    <source>
        <dbReference type="Google" id="ProtNLM"/>
    </source>
</evidence>
<evidence type="ECO:0000313" key="3">
    <source>
        <dbReference type="EMBL" id="GLK14365.1"/>
    </source>
</evidence>
<comment type="caution">
    <text evidence="3">The sequence shown here is derived from an EMBL/GenBank/DDBJ whole genome shotgun (WGS) entry which is preliminary data.</text>
</comment>
<gene>
    <name evidence="3" type="ORF">GCM10017600_77770</name>
</gene>
<dbReference type="AlphaFoldDB" id="A0A9W6MHN1"/>
<evidence type="ECO:0000256" key="2">
    <source>
        <dbReference type="SAM" id="Phobius"/>
    </source>
</evidence>
<dbReference type="EMBL" id="BSEV01000031">
    <property type="protein sequence ID" value="GLK14365.1"/>
    <property type="molecule type" value="Genomic_DNA"/>
</dbReference>
<keyword evidence="2" id="KW-0812">Transmembrane</keyword>
<keyword evidence="4" id="KW-1185">Reference proteome</keyword>
<organism evidence="3 4">
    <name type="scientific">Streptosporangium carneum</name>
    <dbReference type="NCBI Taxonomy" id="47481"/>
    <lineage>
        <taxon>Bacteria</taxon>
        <taxon>Bacillati</taxon>
        <taxon>Actinomycetota</taxon>
        <taxon>Actinomycetes</taxon>
        <taxon>Streptosporangiales</taxon>
        <taxon>Streptosporangiaceae</taxon>
        <taxon>Streptosporangium</taxon>
    </lineage>
</organism>
<evidence type="ECO:0000313" key="4">
    <source>
        <dbReference type="Proteomes" id="UP001143474"/>
    </source>
</evidence>
<reference evidence="3" key="1">
    <citation type="journal article" date="2014" name="Int. J. Syst. Evol. Microbiol.">
        <title>Complete genome sequence of Corynebacterium casei LMG S-19264T (=DSM 44701T), isolated from a smear-ripened cheese.</title>
        <authorList>
            <consortium name="US DOE Joint Genome Institute (JGI-PGF)"/>
            <person name="Walter F."/>
            <person name="Albersmeier A."/>
            <person name="Kalinowski J."/>
            <person name="Ruckert C."/>
        </authorList>
    </citation>
    <scope>NUCLEOTIDE SEQUENCE</scope>
    <source>
        <strain evidence="3">VKM Ac-2007</strain>
    </source>
</reference>
<dbReference type="Proteomes" id="UP001143474">
    <property type="component" value="Unassembled WGS sequence"/>
</dbReference>
<name>A0A9W6MHN1_9ACTN</name>
<feature type="transmembrane region" description="Helical" evidence="2">
    <location>
        <begin position="175"/>
        <end position="194"/>
    </location>
</feature>